<dbReference type="SUPFAM" id="SSF54373">
    <property type="entry name" value="FAD-linked reductases, C-terminal domain"/>
    <property type="match status" value="1"/>
</dbReference>
<dbReference type="Gene3D" id="3.50.50.60">
    <property type="entry name" value="FAD/NAD(P)-binding domain"/>
    <property type="match status" value="1"/>
</dbReference>
<feature type="domain" description="Glucose-methanol-choline oxidoreductase N-terminal" evidence="5">
    <location>
        <begin position="37"/>
        <end position="51"/>
    </location>
</feature>
<dbReference type="SUPFAM" id="SSF51905">
    <property type="entry name" value="FAD/NAD(P)-binding domain"/>
    <property type="match status" value="1"/>
</dbReference>
<reference evidence="6 7" key="1">
    <citation type="journal article" date="2019" name="PLoS Biol.">
        <title>Sex chromosomes control vertical transmission of feminizing Wolbachia symbionts in an isopod.</title>
        <authorList>
            <person name="Becking T."/>
            <person name="Chebbi M.A."/>
            <person name="Giraud I."/>
            <person name="Moumen B."/>
            <person name="Laverre T."/>
            <person name="Caubet Y."/>
            <person name="Peccoud J."/>
            <person name="Gilbert C."/>
            <person name="Cordaux R."/>
        </authorList>
    </citation>
    <scope>NUCLEOTIDE SEQUENCE [LARGE SCALE GENOMIC DNA]</scope>
    <source>
        <strain evidence="6">ANa2</strain>
        <tissue evidence="6">Whole body excluding digestive tract and cuticle</tissue>
    </source>
</reference>
<keyword evidence="4" id="KW-0274">FAD</keyword>
<dbReference type="Pfam" id="PF00732">
    <property type="entry name" value="GMC_oxred_N"/>
    <property type="match status" value="1"/>
</dbReference>
<evidence type="ECO:0000256" key="1">
    <source>
        <dbReference type="ARBA" id="ARBA00001974"/>
    </source>
</evidence>
<comment type="caution">
    <text evidence="6">The sequence shown here is derived from an EMBL/GenBank/DDBJ whole genome shotgun (WGS) entry which is preliminary data.</text>
</comment>
<protein>
    <submittedName>
        <fullName evidence="6">Versicolorin B synthase</fullName>
    </submittedName>
</protein>
<comment type="similarity">
    <text evidence="2">Belongs to the GMC oxidoreductase family.</text>
</comment>
<dbReference type="OrthoDB" id="269227at2759"/>
<comment type="cofactor">
    <cofactor evidence="1">
        <name>FAD</name>
        <dbReference type="ChEBI" id="CHEBI:57692"/>
    </cofactor>
</comment>
<proteinExistence type="inferred from homology"/>
<keyword evidence="7" id="KW-1185">Reference proteome</keyword>
<name>A0A5N5SQ52_9CRUS</name>
<accession>A0A5N5SQ52</accession>
<dbReference type="PROSITE" id="PS00624">
    <property type="entry name" value="GMC_OXRED_2"/>
    <property type="match status" value="1"/>
</dbReference>
<dbReference type="InterPro" id="IPR012132">
    <property type="entry name" value="GMC_OxRdtase"/>
</dbReference>
<dbReference type="Proteomes" id="UP000326759">
    <property type="component" value="Unassembled WGS sequence"/>
</dbReference>
<gene>
    <name evidence="6" type="primary">vbs</name>
    <name evidence="6" type="ORF">Anas_07304</name>
</gene>
<dbReference type="InterPro" id="IPR000172">
    <property type="entry name" value="GMC_OxRdtase_N"/>
</dbReference>
<dbReference type="PANTHER" id="PTHR11552">
    <property type="entry name" value="GLUCOSE-METHANOL-CHOLINE GMC OXIDOREDUCTASE"/>
    <property type="match status" value="1"/>
</dbReference>
<evidence type="ECO:0000313" key="6">
    <source>
        <dbReference type="EMBL" id="KAB7495749.1"/>
    </source>
</evidence>
<evidence type="ECO:0000256" key="2">
    <source>
        <dbReference type="ARBA" id="ARBA00010790"/>
    </source>
</evidence>
<dbReference type="PANTHER" id="PTHR11552:SF147">
    <property type="entry name" value="CHOLINE DEHYDROGENASE, MITOCHONDRIAL"/>
    <property type="match status" value="1"/>
</dbReference>
<evidence type="ECO:0000256" key="4">
    <source>
        <dbReference type="ARBA" id="ARBA00022827"/>
    </source>
</evidence>
<dbReference type="GO" id="GO:0016614">
    <property type="term" value="F:oxidoreductase activity, acting on CH-OH group of donors"/>
    <property type="evidence" value="ECO:0007669"/>
    <property type="project" value="InterPro"/>
</dbReference>
<dbReference type="GO" id="GO:0050660">
    <property type="term" value="F:flavin adenine dinucleotide binding"/>
    <property type="evidence" value="ECO:0007669"/>
    <property type="project" value="InterPro"/>
</dbReference>
<dbReference type="InterPro" id="IPR036188">
    <property type="entry name" value="FAD/NAD-bd_sf"/>
</dbReference>
<organism evidence="6 7">
    <name type="scientific">Armadillidium nasatum</name>
    <dbReference type="NCBI Taxonomy" id="96803"/>
    <lineage>
        <taxon>Eukaryota</taxon>
        <taxon>Metazoa</taxon>
        <taxon>Ecdysozoa</taxon>
        <taxon>Arthropoda</taxon>
        <taxon>Crustacea</taxon>
        <taxon>Multicrustacea</taxon>
        <taxon>Malacostraca</taxon>
        <taxon>Eumalacostraca</taxon>
        <taxon>Peracarida</taxon>
        <taxon>Isopoda</taxon>
        <taxon>Oniscidea</taxon>
        <taxon>Crinocheta</taxon>
        <taxon>Armadillidiidae</taxon>
        <taxon>Armadillidium</taxon>
    </lineage>
</organism>
<evidence type="ECO:0000259" key="5">
    <source>
        <dbReference type="PROSITE" id="PS00624"/>
    </source>
</evidence>
<sequence>MTILIDTSTHSAYGIKYYKNGKYYKTFAKKEIILSAGSVGTPQLLMLSGIGPKNHLNQLKIPLIKDLPVGFNLHDHSGYGVTFLTDKPVTFRGDRYANSIANMTYEFNQTGPLSSPLPEALGFIYSKFSKIMERHPDLQVTLLPTTLTSDRDSARLIQHYSDELYNTRYLPIEGKEAFTIILALIHAKSVGTISLQSKNPFDQPVIDTNYFGEEDDI</sequence>
<keyword evidence="3" id="KW-0285">Flavoprotein</keyword>
<evidence type="ECO:0000313" key="7">
    <source>
        <dbReference type="Proteomes" id="UP000326759"/>
    </source>
</evidence>
<dbReference type="AlphaFoldDB" id="A0A5N5SQ52"/>
<evidence type="ECO:0000256" key="3">
    <source>
        <dbReference type="ARBA" id="ARBA00022630"/>
    </source>
</evidence>
<dbReference type="EMBL" id="SEYY01022154">
    <property type="protein sequence ID" value="KAB7495749.1"/>
    <property type="molecule type" value="Genomic_DNA"/>
</dbReference>